<gene>
    <name evidence="1" type="ORF">SAMN04487962_1101</name>
</gene>
<evidence type="ECO:0000313" key="2">
    <source>
        <dbReference type="Proteomes" id="UP000198762"/>
    </source>
</evidence>
<evidence type="ECO:0008006" key="3">
    <source>
        <dbReference type="Google" id="ProtNLM"/>
    </source>
</evidence>
<dbReference type="InterPro" id="IPR036163">
    <property type="entry name" value="HMA_dom_sf"/>
</dbReference>
<organism evidence="1 2">
    <name type="scientific">Marinobacter segnicrescens</name>
    <dbReference type="NCBI Taxonomy" id="430453"/>
    <lineage>
        <taxon>Bacteria</taxon>
        <taxon>Pseudomonadati</taxon>
        <taxon>Pseudomonadota</taxon>
        <taxon>Gammaproteobacteria</taxon>
        <taxon>Pseudomonadales</taxon>
        <taxon>Marinobacteraceae</taxon>
        <taxon>Marinobacter</taxon>
    </lineage>
</organism>
<dbReference type="SUPFAM" id="SSF55008">
    <property type="entry name" value="HMA, heavy metal-associated domain"/>
    <property type="match status" value="1"/>
</dbReference>
<dbReference type="STRING" id="430453.SAMN04487962_1101"/>
<sequence>MSKPCNGQCGSEDSVVDDKFQGRATAETGSQLSTYKIPKMDCPSEERMIRMALTGVENIQSLSFDLSGRTLEIIHHGETGPITSKLENLGLG</sequence>
<dbReference type="AlphaFoldDB" id="A0A1I0EI78"/>
<accession>A0A1I0EI78</accession>
<reference evidence="2" key="1">
    <citation type="submission" date="2016-10" db="EMBL/GenBank/DDBJ databases">
        <authorList>
            <person name="Varghese N."/>
            <person name="Submissions S."/>
        </authorList>
    </citation>
    <scope>NUCLEOTIDE SEQUENCE [LARGE SCALE GENOMIC DNA]</scope>
    <source>
        <strain evidence="2">CGMCC 1.6489</strain>
    </source>
</reference>
<name>A0A1I0EI78_9GAMM</name>
<dbReference type="EMBL" id="FOHZ01000010">
    <property type="protein sequence ID" value="SET45082.1"/>
    <property type="molecule type" value="Genomic_DNA"/>
</dbReference>
<protein>
    <recommendedName>
        <fullName evidence="3">Heavy-metal-associated domain-containing protein</fullName>
    </recommendedName>
</protein>
<evidence type="ECO:0000313" key="1">
    <source>
        <dbReference type="EMBL" id="SET45082.1"/>
    </source>
</evidence>
<proteinExistence type="predicted"/>
<dbReference type="Proteomes" id="UP000198762">
    <property type="component" value="Unassembled WGS sequence"/>
</dbReference>
<keyword evidence="2" id="KW-1185">Reference proteome</keyword>
<dbReference type="GO" id="GO:0046872">
    <property type="term" value="F:metal ion binding"/>
    <property type="evidence" value="ECO:0007669"/>
    <property type="project" value="InterPro"/>
</dbReference>
<feature type="non-terminal residue" evidence="1">
    <location>
        <position position="92"/>
    </location>
</feature>